<feature type="region of interest" description="Disordered" evidence="1">
    <location>
        <begin position="58"/>
        <end position="80"/>
    </location>
</feature>
<evidence type="ECO:0000256" key="2">
    <source>
        <dbReference type="SAM" id="Phobius"/>
    </source>
</evidence>
<feature type="compositionally biased region" description="Basic and acidic residues" evidence="1">
    <location>
        <begin position="1"/>
        <end position="17"/>
    </location>
</feature>
<feature type="transmembrane region" description="Helical" evidence="2">
    <location>
        <begin position="252"/>
        <end position="272"/>
    </location>
</feature>
<dbReference type="AlphaFoldDB" id="A0AA38U3W2"/>
<feature type="region of interest" description="Disordered" evidence="1">
    <location>
        <begin position="1"/>
        <end position="43"/>
    </location>
</feature>
<accession>A0AA38U3W2</accession>
<name>A0AA38U3W2_9ASTR</name>
<keyword evidence="2" id="KW-0472">Membrane</keyword>
<evidence type="ECO:0000313" key="3">
    <source>
        <dbReference type="EMBL" id="KAJ9561983.1"/>
    </source>
</evidence>
<gene>
    <name evidence="3" type="ORF">OSB04_007143</name>
</gene>
<reference evidence="3" key="1">
    <citation type="submission" date="2023-03" db="EMBL/GenBank/DDBJ databases">
        <title>Chromosome-scale reference genome and RAD-based genetic map of yellow starthistle (Centaurea solstitialis) reveal putative structural variation and QTLs associated with invader traits.</title>
        <authorList>
            <person name="Reatini B."/>
            <person name="Cang F.A."/>
            <person name="Jiang Q."/>
            <person name="Mckibben M.T.W."/>
            <person name="Barker M.S."/>
            <person name="Rieseberg L.H."/>
            <person name="Dlugosch K.M."/>
        </authorList>
    </citation>
    <scope>NUCLEOTIDE SEQUENCE</scope>
    <source>
        <strain evidence="3">CAN-66</strain>
        <tissue evidence="3">Leaf</tissue>
    </source>
</reference>
<keyword evidence="2" id="KW-0812">Transmembrane</keyword>
<keyword evidence="4" id="KW-1185">Reference proteome</keyword>
<evidence type="ECO:0000256" key="1">
    <source>
        <dbReference type="SAM" id="MobiDB-lite"/>
    </source>
</evidence>
<feature type="compositionally biased region" description="Basic and acidic residues" evidence="1">
    <location>
        <begin position="66"/>
        <end position="80"/>
    </location>
</feature>
<organism evidence="3 4">
    <name type="scientific">Centaurea solstitialis</name>
    <name type="common">yellow star-thistle</name>
    <dbReference type="NCBI Taxonomy" id="347529"/>
    <lineage>
        <taxon>Eukaryota</taxon>
        <taxon>Viridiplantae</taxon>
        <taxon>Streptophyta</taxon>
        <taxon>Embryophyta</taxon>
        <taxon>Tracheophyta</taxon>
        <taxon>Spermatophyta</taxon>
        <taxon>Magnoliopsida</taxon>
        <taxon>eudicotyledons</taxon>
        <taxon>Gunneridae</taxon>
        <taxon>Pentapetalae</taxon>
        <taxon>asterids</taxon>
        <taxon>campanulids</taxon>
        <taxon>Asterales</taxon>
        <taxon>Asteraceae</taxon>
        <taxon>Carduoideae</taxon>
        <taxon>Cardueae</taxon>
        <taxon>Centaureinae</taxon>
        <taxon>Centaurea</taxon>
    </lineage>
</organism>
<keyword evidence="2" id="KW-1133">Transmembrane helix</keyword>
<protein>
    <submittedName>
        <fullName evidence="3">Uncharacterized protein</fullName>
    </submittedName>
</protein>
<dbReference type="EMBL" id="JARYMX010000002">
    <property type="protein sequence ID" value="KAJ9561983.1"/>
    <property type="molecule type" value="Genomic_DNA"/>
</dbReference>
<evidence type="ECO:0000313" key="4">
    <source>
        <dbReference type="Proteomes" id="UP001172457"/>
    </source>
</evidence>
<dbReference type="Proteomes" id="UP001172457">
    <property type="component" value="Chromosome 2"/>
</dbReference>
<proteinExistence type="predicted"/>
<sequence length="282" mass="31210">MREDHHHDIQTPKKEHNLPVSSNRKAKSVNDPSKKLHNQQQKIVKRNLNSVFTTITDDDDAVSNSSEKESIEKKISSISKSDDSIVEINETRSNSNPEESIGITPVSEAFVFDKDQSSKSIESYIVSLNQFVSPSTVAVGSVETTPFLPSSFSETSPMSSMTTVQMTPSSSPITVEADAAFVTKEETDSFNRGLLVMHLRKSMSQVLHSADIDSQYKRLLDVLVKMVIQEFFSSHEEKDIVVEVFSKKVKTLLVSLVVCIFVSSGFILFSGVKSSYNGPPPT</sequence>
<comment type="caution">
    <text evidence="3">The sequence shown here is derived from an EMBL/GenBank/DDBJ whole genome shotgun (WGS) entry which is preliminary data.</text>
</comment>